<evidence type="ECO:0000256" key="6">
    <source>
        <dbReference type="ARBA" id="ARBA00022692"/>
    </source>
</evidence>
<proteinExistence type="inferred from homology"/>
<dbReference type="GO" id="GO:0006508">
    <property type="term" value="P:proteolysis"/>
    <property type="evidence" value="ECO:0007669"/>
    <property type="project" value="UniProtKB-KW"/>
</dbReference>
<sequence length="212" mass="23898">MLATIAAGLAPGLALLCYLYLKDRYDQEPLSVVAKVFFSGALLVFPIMFIHYVLDTEDLIPSSIIESFITVGLLEEFFKWFILYNMVYSHLAFDKPYDGIIYSSAVSLGFASAENILYLFANGLELAYSRALLPVSSHAIFGIIMGYYLGKAKFSSSPPLRWIVLSLIIPTLLHGGYTYILLTVEDWLLPIVFYMAFLWFLGIRKFRLATLA</sequence>
<feature type="transmembrane region" description="Helical" evidence="11">
    <location>
        <begin position="99"/>
        <end position="121"/>
    </location>
</feature>
<feature type="transmembrane region" description="Helical" evidence="11">
    <location>
        <begin position="33"/>
        <end position="54"/>
    </location>
</feature>
<evidence type="ECO:0000256" key="5">
    <source>
        <dbReference type="ARBA" id="ARBA00022670"/>
    </source>
</evidence>
<protein>
    <recommendedName>
        <fullName evidence="3">Protease PrsW</fullName>
    </recommendedName>
    <alternativeName>
        <fullName evidence="10">Protease responsible for activating sigma-W</fullName>
    </alternativeName>
</protein>
<evidence type="ECO:0000256" key="11">
    <source>
        <dbReference type="SAM" id="Phobius"/>
    </source>
</evidence>
<dbReference type="PANTHER" id="PTHR36844">
    <property type="entry name" value="PROTEASE PRSW"/>
    <property type="match status" value="1"/>
</dbReference>
<feature type="transmembrane region" description="Helical" evidence="11">
    <location>
        <begin position="60"/>
        <end position="78"/>
    </location>
</feature>
<keyword evidence="9 11" id="KW-0472">Membrane</keyword>
<evidence type="ECO:0000256" key="2">
    <source>
        <dbReference type="ARBA" id="ARBA00009165"/>
    </source>
</evidence>
<comment type="similarity">
    <text evidence="2">Belongs to the protease PrsW family.</text>
</comment>
<evidence type="ECO:0000313" key="12">
    <source>
        <dbReference type="EMBL" id="WNF22572.1"/>
    </source>
</evidence>
<dbReference type="Proteomes" id="UP001303324">
    <property type="component" value="Chromosome"/>
</dbReference>
<keyword evidence="13" id="KW-1185">Reference proteome</keyword>
<dbReference type="InterPro" id="IPR026898">
    <property type="entry name" value="PrsW"/>
</dbReference>
<accession>A0ABY9VF70</accession>
<evidence type="ECO:0000256" key="8">
    <source>
        <dbReference type="ARBA" id="ARBA00022989"/>
    </source>
</evidence>
<gene>
    <name evidence="12" type="primary">prsW</name>
    <name evidence="12" type="ORF">RH061_20835</name>
</gene>
<dbReference type="EMBL" id="CP134494">
    <property type="protein sequence ID" value="WNF22572.1"/>
    <property type="molecule type" value="Genomic_DNA"/>
</dbReference>
<evidence type="ECO:0000256" key="10">
    <source>
        <dbReference type="ARBA" id="ARBA00030345"/>
    </source>
</evidence>
<dbReference type="GO" id="GO:0008233">
    <property type="term" value="F:peptidase activity"/>
    <property type="evidence" value="ECO:0007669"/>
    <property type="project" value="UniProtKB-KW"/>
</dbReference>
<dbReference type="RefSeq" id="WP_311072694.1">
    <property type="nucleotide sequence ID" value="NZ_CP134494.1"/>
</dbReference>
<feature type="transmembrane region" description="Helical" evidence="11">
    <location>
        <begin position="162"/>
        <end position="181"/>
    </location>
</feature>
<feature type="transmembrane region" description="Helical" evidence="11">
    <location>
        <begin position="127"/>
        <end position="150"/>
    </location>
</feature>
<dbReference type="PIRSF" id="PIRSF016933">
    <property type="entry name" value="PrsW"/>
    <property type="match status" value="1"/>
</dbReference>
<feature type="transmembrane region" description="Helical" evidence="11">
    <location>
        <begin position="6"/>
        <end position="21"/>
    </location>
</feature>
<evidence type="ECO:0000256" key="4">
    <source>
        <dbReference type="ARBA" id="ARBA00022475"/>
    </source>
</evidence>
<evidence type="ECO:0000256" key="1">
    <source>
        <dbReference type="ARBA" id="ARBA00004651"/>
    </source>
</evidence>
<dbReference type="InterPro" id="IPR023596">
    <property type="entry name" value="Peptidase_PrsW_arch/bac"/>
</dbReference>
<keyword evidence="8 11" id="KW-1133">Transmembrane helix</keyword>
<reference evidence="12 13" key="1">
    <citation type="submission" date="2023-09" db="EMBL/GenBank/DDBJ databases">
        <title>Microbial mechanism of fulvic acid promoting antimony reduction mineralization in rice fields.</title>
        <authorList>
            <person name="Chen G."/>
            <person name="Lan J."/>
        </authorList>
    </citation>
    <scope>NUCLEOTIDE SEQUENCE [LARGE SCALE GENOMIC DNA]</scope>
    <source>
        <strain evidence="12 13">PS1</strain>
    </source>
</reference>
<dbReference type="Pfam" id="PF13367">
    <property type="entry name" value="PrsW-protease"/>
    <property type="match status" value="1"/>
</dbReference>
<feature type="transmembrane region" description="Helical" evidence="11">
    <location>
        <begin position="187"/>
        <end position="203"/>
    </location>
</feature>
<keyword evidence="4" id="KW-1003">Cell membrane</keyword>
<keyword evidence="6 11" id="KW-0812">Transmembrane</keyword>
<comment type="subcellular location">
    <subcellularLocation>
        <location evidence="1">Cell membrane</location>
        <topology evidence="1">Multi-pass membrane protein</topology>
    </subcellularLocation>
</comment>
<keyword evidence="7 12" id="KW-0378">Hydrolase</keyword>
<organism evidence="12 13">
    <name type="scientific">Mesobacillus jeotgali</name>
    <dbReference type="NCBI Taxonomy" id="129985"/>
    <lineage>
        <taxon>Bacteria</taxon>
        <taxon>Bacillati</taxon>
        <taxon>Bacillota</taxon>
        <taxon>Bacilli</taxon>
        <taxon>Bacillales</taxon>
        <taxon>Bacillaceae</taxon>
        <taxon>Mesobacillus</taxon>
    </lineage>
</organism>
<dbReference type="NCBIfam" id="NF033739">
    <property type="entry name" value="intramemb_PrsW"/>
    <property type="match status" value="1"/>
</dbReference>
<evidence type="ECO:0000256" key="9">
    <source>
        <dbReference type="ARBA" id="ARBA00023136"/>
    </source>
</evidence>
<dbReference type="PANTHER" id="PTHR36844:SF1">
    <property type="entry name" value="PROTEASE PRSW"/>
    <property type="match status" value="1"/>
</dbReference>
<evidence type="ECO:0000313" key="13">
    <source>
        <dbReference type="Proteomes" id="UP001303324"/>
    </source>
</evidence>
<keyword evidence="5 12" id="KW-0645">Protease</keyword>
<name>A0ABY9VF70_9BACI</name>
<evidence type="ECO:0000256" key="3">
    <source>
        <dbReference type="ARBA" id="ARBA00018997"/>
    </source>
</evidence>
<evidence type="ECO:0000256" key="7">
    <source>
        <dbReference type="ARBA" id="ARBA00022801"/>
    </source>
</evidence>